<dbReference type="AlphaFoldDB" id="A0A5B7D808"/>
<name>A0A5B7D808_PORTR</name>
<feature type="chain" id="PRO_5022984809" description="Secreted protein" evidence="1">
    <location>
        <begin position="21"/>
        <end position="61"/>
    </location>
</feature>
<evidence type="ECO:0000313" key="3">
    <source>
        <dbReference type="Proteomes" id="UP000324222"/>
    </source>
</evidence>
<evidence type="ECO:0008006" key="4">
    <source>
        <dbReference type="Google" id="ProtNLM"/>
    </source>
</evidence>
<reference evidence="2 3" key="1">
    <citation type="submission" date="2019-05" db="EMBL/GenBank/DDBJ databases">
        <title>Another draft genome of Portunus trituberculatus and its Hox gene families provides insights of decapod evolution.</title>
        <authorList>
            <person name="Jeong J.-H."/>
            <person name="Song I."/>
            <person name="Kim S."/>
            <person name="Choi T."/>
            <person name="Kim D."/>
            <person name="Ryu S."/>
            <person name="Kim W."/>
        </authorList>
    </citation>
    <scope>NUCLEOTIDE SEQUENCE [LARGE SCALE GENOMIC DNA]</scope>
    <source>
        <tissue evidence="2">Muscle</tissue>
    </source>
</reference>
<sequence>MATNTELLGVLCSSACLCAAHPTEPHIGPEIGALWVVWGSGCTLDGVERRCEGALGGNMKT</sequence>
<feature type="signal peptide" evidence="1">
    <location>
        <begin position="1"/>
        <end position="20"/>
    </location>
</feature>
<keyword evidence="3" id="KW-1185">Reference proteome</keyword>
<evidence type="ECO:0000313" key="2">
    <source>
        <dbReference type="EMBL" id="MPC17336.1"/>
    </source>
</evidence>
<comment type="caution">
    <text evidence="2">The sequence shown here is derived from an EMBL/GenBank/DDBJ whole genome shotgun (WGS) entry which is preliminary data.</text>
</comment>
<protein>
    <recommendedName>
        <fullName evidence="4">Secreted protein</fullName>
    </recommendedName>
</protein>
<proteinExistence type="predicted"/>
<accession>A0A5B7D808</accession>
<dbReference type="EMBL" id="VSRR010000580">
    <property type="protein sequence ID" value="MPC17336.1"/>
    <property type="molecule type" value="Genomic_DNA"/>
</dbReference>
<keyword evidence="1" id="KW-0732">Signal</keyword>
<dbReference type="Proteomes" id="UP000324222">
    <property type="component" value="Unassembled WGS sequence"/>
</dbReference>
<evidence type="ECO:0000256" key="1">
    <source>
        <dbReference type="SAM" id="SignalP"/>
    </source>
</evidence>
<organism evidence="2 3">
    <name type="scientific">Portunus trituberculatus</name>
    <name type="common">Swimming crab</name>
    <name type="synonym">Neptunus trituberculatus</name>
    <dbReference type="NCBI Taxonomy" id="210409"/>
    <lineage>
        <taxon>Eukaryota</taxon>
        <taxon>Metazoa</taxon>
        <taxon>Ecdysozoa</taxon>
        <taxon>Arthropoda</taxon>
        <taxon>Crustacea</taxon>
        <taxon>Multicrustacea</taxon>
        <taxon>Malacostraca</taxon>
        <taxon>Eumalacostraca</taxon>
        <taxon>Eucarida</taxon>
        <taxon>Decapoda</taxon>
        <taxon>Pleocyemata</taxon>
        <taxon>Brachyura</taxon>
        <taxon>Eubrachyura</taxon>
        <taxon>Portunoidea</taxon>
        <taxon>Portunidae</taxon>
        <taxon>Portuninae</taxon>
        <taxon>Portunus</taxon>
    </lineage>
</organism>
<gene>
    <name evidence="2" type="ORF">E2C01_010187</name>
</gene>